<dbReference type="Pfam" id="PF20248">
    <property type="entry name" value="DUF6603"/>
    <property type="match status" value="1"/>
</dbReference>
<name>A0A9P4R6B8_9PLEO</name>
<dbReference type="EMBL" id="ML996113">
    <property type="protein sequence ID" value="KAF2737786.1"/>
    <property type="molecule type" value="Genomic_DNA"/>
</dbReference>
<comment type="caution">
    <text evidence="3">The sequence shown here is derived from an EMBL/GenBank/DDBJ whole genome shotgun (WGS) entry which is preliminary data.</text>
</comment>
<keyword evidence="4" id="KW-1185">Reference proteome</keyword>
<dbReference type="OrthoDB" id="5352492at2759"/>
<protein>
    <recommendedName>
        <fullName evidence="2">DUF6603 domain-containing protein</fullName>
    </recommendedName>
</protein>
<sequence length="1622" mass="176460">MINGAGPGRGFAESFYPGSSNAIVVDPRSSGTALLDMPSPEYNLLVLGLSSVTPDGNASTPEALKAAAIFSLGDILKFFGPHWLADLSELSGFGPDLNFVLNAGGAGTRNCLAFQATSSYPTYLRLQFDVPQDSLGAFKSKFQARLSFLGSIDLRDACIICRKQSAATTSVMDGQTSTSSRITSFFCIQTTVVIGGLNLRLILEYATNGAPKLIIRFNDEKKSLADALQWILSSLEIEGDPTDLLPGSGHIYVRQLELQLGSPSGGGPFAFKGSTITLTLEVDIFDAAFFVVVTWSHSFRLHAYLWTDVSAEPDSRMLPWFEEYFDIEPSDPTGFDPLGPGLTNFLPSSMRDLKIPPSVDFRMTVADFEAWIDENKNTALIFRATLAPKAPATDGPALDIDSLSFLAKRTTNGAESSYEIDISTVLYLLPRNFNPNALGKDSFYAAQVYAALNIADGVWTITAAAYDIRFAALYSLLDASASESIMDVLEHFSVPRIEFEFVYGIDGFSVALSGALRISSFEIDLGYWYDSADKSWTFQGQLGFISDKAKITIADIVRDFDASIADVLDDIEFVKNIAVPAINKDATDFDSAPIQFYMTHTTDAVIMWFQIEIDSDIGAFTFLFAQYKPVPQVNDQGKLPARQKPKRLIRVRLDQLPELPNIPIVGSLGGGQPVDSISYVYVQDAEKAKTATTNTPAGFTRAEIAAINDTLQDRNAIKFRDKKSNLRSAQTPSQDIPDKNTAAPDYVLLTGHHFVVVTDGNVILDHQFGNKPATGKKDGNSPAPLVKHVGGGPVARSAAIVKDQATEGDSGATVGQSKRSFPGVPITIDNFGIQVKDKRLYLLIDATVMLGPIKLSLEGFGIGIPLSGISFAELKKPEVIKQFDFKLTGVGVYFNAPPVLIAGCFFHIDTDEFEAYRGGLAVSILPYTLLAVGSYEKTKLPKEFKSVFVFARLEGPLFTLEFAEISGVSAGFGYNYSLRMPTAADIQDFPLVHGAESDPDPMKLLSSRPTERSSFVNWNTRQESSLWFAIGMKVDAFQVLTVDAAAILSFSAESVKIALVGIASASMPPAVGKGKPPQAFIYVELGIVASLDILGGSLYVGAQLTPNSYILAPDCHLTGGFALCYWFGRNEHAGDWVFTVGGYHPAFQKPEHYPDVPRLGISWNLSDVLTVRGESYFAICPKACMGGGRLLATFNSGPIRASFEAWASFLINFKPFFFVADIGITLSVGCHIDFWIIHIHVEASLGADLHLQGPPFGGVAHVHFWVMGFSVYFGDQNNVPDPLSWKDFLPLVKQPGPGSDANKTAMCVIAIEKGSADEKTSKTGRETGDKWFVRAGSFQYRIETKFPIDSMDYGKKFKGPVAKTERIYGRPMQLQNPYTSTLHIEINAPGTETDPNPWLVQPLIRSLPKALWAQYSRGEDPVRAGNNIGTLLSGNTADATIDHLVGFTIRSPDPKLPSWSFPEFDAMAAMQEGVFQDGVTDPSEKPVRRNALLGPATEDDERPVLKGTPAPQTADLPVDKKPDVWVDDKSLKDGGFMDVGPSFDELEGVWKQVDEEATQLVADVWGDMMGWWGPEVPGGLVSSLSGKKPSWLMGAQERFETFYLEAPWLTKVTAAESAPVAA</sequence>
<organism evidence="3 4">
    <name type="scientific">Polyplosphaeria fusca</name>
    <dbReference type="NCBI Taxonomy" id="682080"/>
    <lineage>
        <taxon>Eukaryota</taxon>
        <taxon>Fungi</taxon>
        <taxon>Dikarya</taxon>
        <taxon>Ascomycota</taxon>
        <taxon>Pezizomycotina</taxon>
        <taxon>Dothideomycetes</taxon>
        <taxon>Pleosporomycetidae</taxon>
        <taxon>Pleosporales</taxon>
        <taxon>Tetraplosphaeriaceae</taxon>
        <taxon>Polyplosphaeria</taxon>
    </lineage>
</organism>
<evidence type="ECO:0000313" key="3">
    <source>
        <dbReference type="EMBL" id="KAF2737786.1"/>
    </source>
</evidence>
<evidence type="ECO:0000313" key="4">
    <source>
        <dbReference type="Proteomes" id="UP000799444"/>
    </source>
</evidence>
<evidence type="ECO:0000256" key="1">
    <source>
        <dbReference type="SAM" id="MobiDB-lite"/>
    </source>
</evidence>
<evidence type="ECO:0000259" key="2">
    <source>
        <dbReference type="Pfam" id="PF20248"/>
    </source>
</evidence>
<accession>A0A9P4R6B8</accession>
<proteinExistence type="predicted"/>
<reference evidence="3" key="1">
    <citation type="journal article" date="2020" name="Stud. Mycol.">
        <title>101 Dothideomycetes genomes: a test case for predicting lifestyles and emergence of pathogens.</title>
        <authorList>
            <person name="Haridas S."/>
            <person name="Albert R."/>
            <person name="Binder M."/>
            <person name="Bloem J."/>
            <person name="Labutti K."/>
            <person name="Salamov A."/>
            <person name="Andreopoulos B."/>
            <person name="Baker S."/>
            <person name="Barry K."/>
            <person name="Bills G."/>
            <person name="Bluhm B."/>
            <person name="Cannon C."/>
            <person name="Castanera R."/>
            <person name="Culley D."/>
            <person name="Daum C."/>
            <person name="Ezra D."/>
            <person name="Gonzalez J."/>
            <person name="Henrissat B."/>
            <person name="Kuo A."/>
            <person name="Liang C."/>
            <person name="Lipzen A."/>
            <person name="Lutzoni F."/>
            <person name="Magnuson J."/>
            <person name="Mondo S."/>
            <person name="Nolan M."/>
            <person name="Ohm R."/>
            <person name="Pangilinan J."/>
            <person name="Park H.-J."/>
            <person name="Ramirez L."/>
            <person name="Alfaro M."/>
            <person name="Sun H."/>
            <person name="Tritt A."/>
            <person name="Yoshinaga Y."/>
            <person name="Zwiers L.-H."/>
            <person name="Turgeon B."/>
            <person name="Goodwin S."/>
            <person name="Spatafora J."/>
            <person name="Crous P."/>
            <person name="Grigoriev I."/>
        </authorList>
    </citation>
    <scope>NUCLEOTIDE SEQUENCE</scope>
    <source>
        <strain evidence="3">CBS 125425</strain>
    </source>
</reference>
<dbReference type="InterPro" id="IPR046538">
    <property type="entry name" value="DUF6603"/>
</dbReference>
<dbReference type="Proteomes" id="UP000799444">
    <property type="component" value="Unassembled WGS sequence"/>
</dbReference>
<gene>
    <name evidence="3" type="ORF">EJ04DRAFT_86888</name>
</gene>
<feature type="domain" description="DUF6603" evidence="2">
    <location>
        <begin position="825"/>
        <end position="1341"/>
    </location>
</feature>
<feature type="region of interest" description="Disordered" evidence="1">
    <location>
        <begin position="1493"/>
        <end position="1520"/>
    </location>
</feature>